<keyword evidence="2" id="KW-1185">Reference proteome</keyword>
<accession>A0A8H7CM47</accession>
<evidence type="ECO:0000313" key="1">
    <source>
        <dbReference type="EMBL" id="KAF7341096.1"/>
    </source>
</evidence>
<proteinExistence type="predicted"/>
<comment type="caution">
    <text evidence="1">The sequence shown here is derived from an EMBL/GenBank/DDBJ whole genome shotgun (WGS) entry which is preliminary data.</text>
</comment>
<sequence>MWRRRRAWPSQCTSAVYSNTLRRSCIGMAFGPKKINAPALGHRRLLSLLDRLAWPTRWNARAPYRLCIFCAWTGLDPLPTPIIITYYRRNVTVSMAHRQTDRQTDSLAYAHRRLAHALSAPASNLIYLFLRSLALCGAVPSVFFLRPRSNAAFTFTVIRPALSSLRLLSFCVSLGLVAHTPNIEHCSFHRHPRHRPTSPSTPRRKYARTFCTYIPSHRTVLVLPDKNIDNLGGSVLRTRSRLSSRRTYAQLARHRPSFSEHSSLTRSRVTRVREYARTPHVHYTPLSPEASHPTLLALVLVPVLHTHG</sequence>
<gene>
    <name evidence="1" type="ORF">MVEN_01843800</name>
</gene>
<protein>
    <submittedName>
        <fullName evidence="1">Uncharacterized protein</fullName>
    </submittedName>
</protein>
<dbReference type="EMBL" id="JACAZI010000018">
    <property type="protein sequence ID" value="KAF7341096.1"/>
    <property type="molecule type" value="Genomic_DNA"/>
</dbReference>
<dbReference type="Proteomes" id="UP000620124">
    <property type="component" value="Unassembled WGS sequence"/>
</dbReference>
<dbReference type="AlphaFoldDB" id="A0A8H7CM47"/>
<name>A0A8H7CM47_9AGAR</name>
<reference evidence="1" key="1">
    <citation type="submission" date="2020-05" db="EMBL/GenBank/DDBJ databases">
        <title>Mycena genomes resolve the evolution of fungal bioluminescence.</title>
        <authorList>
            <person name="Tsai I.J."/>
        </authorList>
    </citation>
    <scope>NUCLEOTIDE SEQUENCE</scope>
    <source>
        <strain evidence="1">CCC161011</strain>
    </source>
</reference>
<organism evidence="1 2">
    <name type="scientific">Mycena venus</name>
    <dbReference type="NCBI Taxonomy" id="2733690"/>
    <lineage>
        <taxon>Eukaryota</taxon>
        <taxon>Fungi</taxon>
        <taxon>Dikarya</taxon>
        <taxon>Basidiomycota</taxon>
        <taxon>Agaricomycotina</taxon>
        <taxon>Agaricomycetes</taxon>
        <taxon>Agaricomycetidae</taxon>
        <taxon>Agaricales</taxon>
        <taxon>Marasmiineae</taxon>
        <taxon>Mycenaceae</taxon>
        <taxon>Mycena</taxon>
    </lineage>
</organism>
<evidence type="ECO:0000313" key="2">
    <source>
        <dbReference type="Proteomes" id="UP000620124"/>
    </source>
</evidence>